<dbReference type="EMBL" id="CAJVPK010000168">
    <property type="protein sequence ID" value="CAG8465435.1"/>
    <property type="molecule type" value="Genomic_DNA"/>
</dbReference>
<dbReference type="Proteomes" id="UP000789706">
    <property type="component" value="Unassembled WGS sequence"/>
</dbReference>
<comment type="caution">
    <text evidence="1">The sequence shown here is derived from an EMBL/GenBank/DDBJ whole genome shotgun (WGS) entry which is preliminary data.</text>
</comment>
<evidence type="ECO:0000313" key="2">
    <source>
        <dbReference type="Proteomes" id="UP000789706"/>
    </source>
</evidence>
<organism evidence="1 2">
    <name type="scientific">Diversispora eburnea</name>
    <dbReference type="NCBI Taxonomy" id="1213867"/>
    <lineage>
        <taxon>Eukaryota</taxon>
        <taxon>Fungi</taxon>
        <taxon>Fungi incertae sedis</taxon>
        <taxon>Mucoromycota</taxon>
        <taxon>Glomeromycotina</taxon>
        <taxon>Glomeromycetes</taxon>
        <taxon>Diversisporales</taxon>
        <taxon>Diversisporaceae</taxon>
        <taxon>Diversispora</taxon>
    </lineage>
</organism>
<evidence type="ECO:0000313" key="1">
    <source>
        <dbReference type="EMBL" id="CAG8465435.1"/>
    </source>
</evidence>
<gene>
    <name evidence="1" type="ORF">DEBURN_LOCUS2894</name>
</gene>
<accession>A0A9N8YZ71</accession>
<keyword evidence="2" id="KW-1185">Reference proteome</keyword>
<protein>
    <submittedName>
        <fullName evidence="1">661_t:CDS:1</fullName>
    </submittedName>
</protein>
<proteinExistence type="predicted"/>
<name>A0A9N8YZ71_9GLOM</name>
<sequence>MILNQNKLTSLIIFNTLYDPSLSRAFVIGADTFSDVTINDLEKSKNYRAIIKEAVRIRPKQHKNSFLMLRKDPKICPGRKLAMLN</sequence>
<dbReference type="AlphaFoldDB" id="A0A9N8YZ71"/>
<reference evidence="1" key="1">
    <citation type="submission" date="2021-06" db="EMBL/GenBank/DDBJ databases">
        <authorList>
            <person name="Kallberg Y."/>
            <person name="Tangrot J."/>
            <person name="Rosling A."/>
        </authorList>
    </citation>
    <scope>NUCLEOTIDE SEQUENCE</scope>
    <source>
        <strain evidence="1">AZ414A</strain>
    </source>
</reference>